<feature type="domain" description="Secretion system C-terminal sorting" evidence="11">
    <location>
        <begin position="592"/>
        <end position="656"/>
    </location>
</feature>
<keyword evidence="7 12" id="KW-0482">Metalloprotease</keyword>
<comment type="caution">
    <text evidence="12">The sequence shown here is derived from an EMBL/GenBank/DDBJ whole genome shotgun (WGS) entry which is preliminary data.</text>
</comment>
<keyword evidence="6" id="KW-0862">Zinc</keyword>
<evidence type="ECO:0000256" key="1">
    <source>
        <dbReference type="ARBA" id="ARBA00008721"/>
    </source>
</evidence>
<dbReference type="GO" id="GO:0008237">
    <property type="term" value="F:metallopeptidase activity"/>
    <property type="evidence" value="ECO:0007669"/>
    <property type="project" value="UniProtKB-KW"/>
</dbReference>
<dbReference type="Gene3D" id="3.40.390.10">
    <property type="entry name" value="Collagenase (Catalytic Domain)"/>
    <property type="match status" value="1"/>
</dbReference>
<dbReference type="InterPro" id="IPR008754">
    <property type="entry name" value="Peptidase_M43"/>
</dbReference>
<dbReference type="Pfam" id="PF18962">
    <property type="entry name" value="Por_Secre_tail"/>
    <property type="match status" value="1"/>
</dbReference>
<keyword evidence="5" id="KW-0378">Hydrolase</keyword>
<reference evidence="12" key="1">
    <citation type="submission" date="2022-11" db="EMBL/GenBank/DDBJ databases">
        <title>Refractory cell wall polysaccharides provide important carbon source for microbial heterotrophs in the hadal ocean.</title>
        <authorList>
            <person name="Zhu X."/>
        </authorList>
    </citation>
    <scope>NUCLEOTIDE SEQUENCE</scope>
    <source>
        <strain evidence="12">MTRN7</strain>
    </source>
</reference>
<dbReference type="Pfam" id="PF05572">
    <property type="entry name" value="Peptidase_M43"/>
    <property type="match status" value="1"/>
</dbReference>
<keyword evidence="13" id="KW-1185">Reference proteome</keyword>
<proteinExistence type="inferred from homology"/>
<gene>
    <name evidence="12" type="ORF">OOZ35_11865</name>
</gene>
<keyword evidence="4 9" id="KW-0732">Signal</keyword>
<evidence type="ECO:0000256" key="3">
    <source>
        <dbReference type="ARBA" id="ARBA00022723"/>
    </source>
</evidence>
<dbReference type="InterPro" id="IPR013783">
    <property type="entry name" value="Ig-like_fold"/>
</dbReference>
<dbReference type="SUPFAM" id="SSF55486">
    <property type="entry name" value="Metalloproteases ('zincins'), catalytic domain"/>
    <property type="match status" value="1"/>
</dbReference>
<dbReference type="PANTHER" id="PTHR47466:SF1">
    <property type="entry name" value="METALLOPROTEASE MEP1 (AFU_ORTHOLOGUE AFUA_1G07730)-RELATED"/>
    <property type="match status" value="1"/>
</dbReference>
<feature type="chain" id="PRO_5046664356" evidence="9">
    <location>
        <begin position="22"/>
        <end position="665"/>
    </location>
</feature>
<evidence type="ECO:0000256" key="7">
    <source>
        <dbReference type="ARBA" id="ARBA00023049"/>
    </source>
</evidence>
<evidence type="ECO:0000256" key="9">
    <source>
        <dbReference type="SAM" id="SignalP"/>
    </source>
</evidence>
<evidence type="ECO:0000256" key="4">
    <source>
        <dbReference type="ARBA" id="ARBA00022729"/>
    </source>
</evidence>
<evidence type="ECO:0000256" key="5">
    <source>
        <dbReference type="ARBA" id="ARBA00022801"/>
    </source>
</evidence>
<dbReference type="InterPro" id="IPR024079">
    <property type="entry name" value="MetalloPept_cat_dom_sf"/>
</dbReference>
<evidence type="ECO:0000256" key="6">
    <source>
        <dbReference type="ARBA" id="ARBA00022833"/>
    </source>
</evidence>
<accession>A0ABT4S2A1</accession>
<feature type="domain" description="Peptidase M43 pregnancy-associated plasma-A" evidence="10">
    <location>
        <begin position="189"/>
        <end position="344"/>
    </location>
</feature>
<evidence type="ECO:0000259" key="11">
    <source>
        <dbReference type="Pfam" id="PF18962"/>
    </source>
</evidence>
<evidence type="ECO:0000313" key="13">
    <source>
        <dbReference type="Proteomes" id="UP001149142"/>
    </source>
</evidence>
<comment type="similarity">
    <text evidence="1">Belongs to the peptidase M43B family.</text>
</comment>
<evidence type="ECO:0000256" key="8">
    <source>
        <dbReference type="ARBA" id="ARBA00023157"/>
    </source>
</evidence>
<sequence>MKNFTLSAFLLTFIAINFSIAQNKIDSNKLFGKELTEANKQSIEETGFIRCGSSEYEQYLKQTNPNRATSEEFENWIAPKIQELKAQRANSPSVVITIPVIFHIFTDGFGPENLSQATIQAQLDQLNIDYANAAGSPFASAADTEIQFCLAKQDENGAPLAEFGINRVTTYGGGPFSTGNFETTYKPATQWDPTSYFNIWVADITGGVLGYAQFPDNSGLAGLNPTGGAANTDGVVVLYSSVGSVANPNPNGGQYASGRTLTHEAGHWLGLRHIWGDTTSCNNDDFCADTPDSTGSNFGCPTGTDNCIFDGLGNDMIENYMDYTDDTCMNTFTADQKLRIDAVMANSPRRMELATSIACNEATVYNLDGRVEINSLNLIDCGTTITPEITLTNMGNNTITSATISYFLDTDTPSTYPWTGSLAMNQSEIITLPSIDLTSGNHIFNVELVNPNGSTDLNPSNDIDTSNSFAAFYDTATIEFELIPDDYGSETTWEFRDSSNTILYSGGPYTNNDSTPVNDTFTVTIGECYTFTINDSFGDGICCAYGNGSYELRTDNNDVIFAGGAFDNQENVVVSVNNLSVDSFSLANTISIYPNPTTDVLNIKATNNNLPESYKVYNMLGQLVASKTILNDSDLAVSTSNYSNGMYFIKIEKEGNVLSLPFIKK</sequence>
<dbReference type="InterPro" id="IPR026444">
    <property type="entry name" value="Secre_tail"/>
</dbReference>
<protein>
    <submittedName>
        <fullName evidence="12">M43 family zinc metalloprotease</fullName>
    </submittedName>
</protein>
<dbReference type="Proteomes" id="UP001149142">
    <property type="component" value="Unassembled WGS sequence"/>
</dbReference>
<dbReference type="Gene3D" id="2.60.40.10">
    <property type="entry name" value="Immunoglobulins"/>
    <property type="match status" value="1"/>
</dbReference>
<evidence type="ECO:0000259" key="10">
    <source>
        <dbReference type="Pfam" id="PF05572"/>
    </source>
</evidence>
<evidence type="ECO:0000313" key="12">
    <source>
        <dbReference type="EMBL" id="MDA0178192.1"/>
    </source>
</evidence>
<organism evidence="12 13">
    <name type="scientific">Mesoflavibacter profundi</name>
    <dbReference type="NCBI Taxonomy" id="2708110"/>
    <lineage>
        <taxon>Bacteria</taxon>
        <taxon>Pseudomonadati</taxon>
        <taxon>Bacteroidota</taxon>
        <taxon>Flavobacteriia</taxon>
        <taxon>Flavobacteriales</taxon>
        <taxon>Flavobacteriaceae</taxon>
        <taxon>Mesoflavibacter</taxon>
    </lineage>
</organism>
<dbReference type="CDD" id="cd04275">
    <property type="entry name" value="ZnMc_pappalysin_like"/>
    <property type="match status" value="1"/>
</dbReference>
<keyword evidence="2" id="KW-0645">Protease</keyword>
<dbReference type="PANTHER" id="PTHR47466">
    <property type="match status" value="1"/>
</dbReference>
<dbReference type="NCBIfam" id="TIGR04183">
    <property type="entry name" value="Por_Secre_tail"/>
    <property type="match status" value="1"/>
</dbReference>
<keyword evidence="8" id="KW-1015">Disulfide bond</keyword>
<evidence type="ECO:0000256" key="2">
    <source>
        <dbReference type="ARBA" id="ARBA00022670"/>
    </source>
</evidence>
<dbReference type="EMBL" id="JAPFGC010000002">
    <property type="protein sequence ID" value="MDA0178192.1"/>
    <property type="molecule type" value="Genomic_DNA"/>
</dbReference>
<feature type="signal peptide" evidence="9">
    <location>
        <begin position="1"/>
        <end position="21"/>
    </location>
</feature>
<dbReference type="RefSeq" id="WP_106687452.1">
    <property type="nucleotide sequence ID" value="NZ_CAXQEU010000160.1"/>
</dbReference>
<keyword evidence="3" id="KW-0479">Metal-binding</keyword>
<name>A0ABT4S2A1_9FLAO</name>